<dbReference type="SUPFAM" id="SSF53383">
    <property type="entry name" value="PLP-dependent transferases"/>
    <property type="match status" value="1"/>
</dbReference>
<dbReference type="GO" id="GO:0030170">
    <property type="term" value="F:pyridoxal phosphate binding"/>
    <property type="evidence" value="ECO:0007669"/>
    <property type="project" value="InterPro"/>
</dbReference>
<keyword evidence="2 6" id="KW-0032">Aminotransferase</keyword>
<evidence type="ECO:0000259" key="5">
    <source>
        <dbReference type="Pfam" id="PF00155"/>
    </source>
</evidence>
<comment type="caution">
    <text evidence="6">The sequence shown here is derived from an EMBL/GenBank/DDBJ whole genome shotgun (WGS) entry which is preliminary data.</text>
</comment>
<dbReference type="InterPro" id="IPR015422">
    <property type="entry name" value="PyrdxlP-dep_Trfase_small"/>
</dbReference>
<dbReference type="Pfam" id="PF00155">
    <property type="entry name" value="Aminotran_1_2"/>
    <property type="match status" value="1"/>
</dbReference>
<feature type="domain" description="Aminotransferase class I/classII large" evidence="5">
    <location>
        <begin position="35"/>
        <end position="389"/>
    </location>
</feature>
<dbReference type="InterPro" id="IPR004839">
    <property type="entry name" value="Aminotransferase_I/II_large"/>
</dbReference>
<name>A0A644VMN2_9ZZZZ</name>
<sequence>MALANENYLKTPEIYCFDDVEKRVNAYKLLHPNAKLIRLGIGDVTRPIPSVALKAMHDALDELATAESFRGYSPPKGYDFLIDKIVRDYRSKGINIDKDTVFINDGAKSDIGNIGHVLGRDNIIAIADPVYPVYENATIMSGRAGYLHEDNKWSNVVYLRCNEETGFVPELPEEKVDIIYLCSPNNPTGTTISKTEMKMWVDYALEHDSIIIFDAAYQAYITEEDVPASIYEIKNAKKVAIEIRSFSKSAGFTGLRCGYSIFPNELMVHTQTGEHVPLIKLWSRRNANYTNGISYVVQRGAEALFSRKGKQEIKQLVDYYMNNIRMIREELLKSGLKVYGGINSPYVWFQTPDNLSSWKFFQLLLQDFQIVGTPGVIFGHEGEGYMRFGGFCSFEDTKIALNRIRNRL</sequence>
<comment type="cofactor">
    <cofactor evidence="1">
        <name>pyridoxal 5'-phosphate</name>
        <dbReference type="ChEBI" id="CHEBI:597326"/>
    </cofactor>
</comment>
<evidence type="ECO:0000256" key="1">
    <source>
        <dbReference type="ARBA" id="ARBA00001933"/>
    </source>
</evidence>
<dbReference type="Gene3D" id="3.90.1150.10">
    <property type="entry name" value="Aspartate Aminotransferase, domain 1"/>
    <property type="match status" value="1"/>
</dbReference>
<keyword evidence="3 6" id="KW-0808">Transferase</keyword>
<dbReference type="EC" id="2.6.1.83" evidence="6"/>
<protein>
    <submittedName>
        <fullName evidence="6">LL-diaminopimelate aminotransferase</fullName>
        <ecNumber evidence="6">2.6.1.83</ecNumber>
    </submittedName>
</protein>
<dbReference type="EMBL" id="VSSQ01000362">
    <property type="protein sequence ID" value="MPL92555.1"/>
    <property type="molecule type" value="Genomic_DNA"/>
</dbReference>
<dbReference type="HAMAP" id="MF_01642">
    <property type="entry name" value="DapL_aminotrans_1"/>
    <property type="match status" value="1"/>
</dbReference>
<organism evidence="6">
    <name type="scientific">bioreactor metagenome</name>
    <dbReference type="NCBI Taxonomy" id="1076179"/>
    <lineage>
        <taxon>unclassified sequences</taxon>
        <taxon>metagenomes</taxon>
        <taxon>ecological metagenomes</taxon>
    </lineage>
</organism>
<dbReference type="CDD" id="cd00609">
    <property type="entry name" value="AAT_like"/>
    <property type="match status" value="1"/>
</dbReference>
<reference evidence="6" key="1">
    <citation type="submission" date="2019-08" db="EMBL/GenBank/DDBJ databases">
        <authorList>
            <person name="Kucharzyk K."/>
            <person name="Murdoch R.W."/>
            <person name="Higgins S."/>
            <person name="Loffler F."/>
        </authorList>
    </citation>
    <scope>NUCLEOTIDE SEQUENCE</scope>
</reference>
<evidence type="ECO:0000256" key="3">
    <source>
        <dbReference type="ARBA" id="ARBA00022679"/>
    </source>
</evidence>
<dbReference type="InterPro" id="IPR019942">
    <property type="entry name" value="DapL/ALD1"/>
</dbReference>
<keyword evidence="4" id="KW-0663">Pyridoxal phosphate</keyword>
<dbReference type="InterPro" id="IPR015421">
    <property type="entry name" value="PyrdxlP-dep_Trfase_major"/>
</dbReference>
<dbReference type="InterPro" id="IPR015424">
    <property type="entry name" value="PyrdxlP-dep_Trfase"/>
</dbReference>
<dbReference type="NCBIfam" id="TIGR03542">
    <property type="entry name" value="DAPAT_plant"/>
    <property type="match status" value="1"/>
</dbReference>
<evidence type="ECO:0000313" key="6">
    <source>
        <dbReference type="EMBL" id="MPL92555.1"/>
    </source>
</evidence>
<dbReference type="FunFam" id="3.40.640.10:FF:000099">
    <property type="entry name" value="LL-diaminopimelate aminotransferase, chloroplastic"/>
    <property type="match status" value="1"/>
</dbReference>
<dbReference type="PANTHER" id="PTHR43144">
    <property type="entry name" value="AMINOTRANSFERASE"/>
    <property type="match status" value="1"/>
</dbReference>
<accession>A0A644VMN2</accession>
<dbReference type="GO" id="GO:0010285">
    <property type="term" value="F:L,L-diaminopimelate aminotransferase activity"/>
    <property type="evidence" value="ECO:0007669"/>
    <property type="project" value="UniProtKB-EC"/>
</dbReference>
<dbReference type="AlphaFoldDB" id="A0A644VMN2"/>
<gene>
    <name evidence="6" type="primary">dapL_15</name>
    <name evidence="6" type="ORF">SDC9_38664</name>
</gene>
<evidence type="ECO:0000256" key="4">
    <source>
        <dbReference type="ARBA" id="ARBA00022898"/>
    </source>
</evidence>
<dbReference type="Gene3D" id="3.40.640.10">
    <property type="entry name" value="Type I PLP-dependent aspartate aminotransferase-like (Major domain)"/>
    <property type="match status" value="1"/>
</dbReference>
<proteinExistence type="inferred from homology"/>
<evidence type="ECO:0000256" key="2">
    <source>
        <dbReference type="ARBA" id="ARBA00022576"/>
    </source>
</evidence>